<dbReference type="GO" id="GO:0005975">
    <property type="term" value="P:carbohydrate metabolic process"/>
    <property type="evidence" value="ECO:0007669"/>
    <property type="project" value="InterPro"/>
</dbReference>
<evidence type="ECO:0000256" key="4">
    <source>
        <dbReference type="RuleBase" id="RU361161"/>
    </source>
</evidence>
<dbReference type="InterPro" id="IPR013783">
    <property type="entry name" value="Ig-like_fold"/>
</dbReference>
<reference evidence="6" key="2">
    <citation type="journal article" date="2021" name="PeerJ">
        <title>Extensive microbial diversity within the chicken gut microbiome revealed by metagenomics and culture.</title>
        <authorList>
            <person name="Gilroy R."/>
            <person name="Ravi A."/>
            <person name="Getino M."/>
            <person name="Pursley I."/>
            <person name="Horton D.L."/>
            <person name="Alikhan N.F."/>
            <person name="Baker D."/>
            <person name="Gharbi K."/>
            <person name="Hall N."/>
            <person name="Watson M."/>
            <person name="Adriaenssens E.M."/>
            <person name="Foster-Nyarko E."/>
            <person name="Jarju S."/>
            <person name="Secka A."/>
            <person name="Antonio M."/>
            <person name="Oren A."/>
            <person name="Chaudhuri R.R."/>
            <person name="La Ragione R."/>
            <person name="Hildebrand F."/>
            <person name="Pallen M.J."/>
        </authorList>
    </citation>
    <scope>NUCLEOTIDE SEQUENCE</scope>
    <source>
        <strain evidence="6">ChiSjej5B23-6657</strain>
    </source>
</reference>
<evidence type="ECO:0000256" key="1">
    <source>
        <dbReference type="ARBA" id="ARBA00005336"/>
    </source>
</evidence>
<dbReference type="Proteomes" id="UP000823912">
    <property type="component" value="Unassembled WGS sequence"/>
</dbReference>
<dbReference type="AlphaFoldDB" id="A0A9D1E780"/>
<dbReference type="PRINTS" id="PR00133">
    <property type="entry name" value="GLHYDRLASE3"/>
</dbReference>
<dbReference type="InterPro" id="IPR017853">
    <property type="entry name" value="GH"/>
</dbReference>
<accession>A0A9D1E780</accession>
<evidence type="ECO:0000313" key="6">
    <source>
        <dbReference type="EMBL" id="HIR69685.1"/>
    </source>
</evidence>
<reference evidence="6" key="1">
    <citation type="submission" date="2020-10" db="EMBL/GenBank/DDBJ databases">
        <authorList>
            <person name="Gilroy R."/>
        </authorList>
    </citation>
    <scope>NUCLEOTIDE SEQUENCE</scope>
    <source>
        <strain evidence="6">ChiSjej5B23-6657</strain>
    </source>
</reference>
<evidence type="ECO:0000313" key="7">
    <source>
        <dbReference type="Proteomes" id="UP000823912"/>
    </source>
</evidence>
<comment type="caution">
    <text evidence="6">The sequence shown here is derived from an EMBL/GenBank/DDBJ whole genome shotgun (WGS) entry which is preliminary data.</text>
</comment>
<proteinExistence type="inferred from homology"/>
<dbReference type="InterPro" id="IPR036962">
    <property type="entry name" value="Glyco_hydro_3_N_sf"/>
</dbReference>
<keyword evidence="4" id="KW-0326">Glycosidase</keyword>
<evidence type="ECO:0000256" key="2">
    <source>
        <dbReference type="ARBA" id="ARBA00022801"/>
    </source>
</evidence>
<name>A0A9D1E780_9FIRM</name>
<evidence type="ECO:0000259" key="5">
    <source>
        <dbReference type="SMART" id="SM01217"/>
    </source>
</evidence>
<gene>
    <name evidence="6" type="ORF">IAA55_00195</name>
</gene>
<dbReference type="PANTHER" id="PTHR42715">
    <property type="entry name" value="BETA-GLUCOSIDASE"/>
    <property type="match status" value="1"/>
</dbReference>
<dbReference type="InterPro" id="IPR019800">
    <property type="entry name" value="Glyco_hydro_3_AS"/>
</dbReference>
<dbReference type="InterPro" id="IPR001764">
    <property type="entry name" value="Glyco_hydro_3_N"/>
</dbReference>
<feature type="domain" description="Fibronectin type III-like" evidence="5">
    <location>
        <begin position="312"/>
        <end position="388"/>
    </location>
</feature>
<dbReference type="Pfam" id="PF01915">
    <property type="entry name" value="Glyco_hydro_3_C"/>
    <property type="match status" value="1"/>
</dbReference>
<keyword evidence="2 4" id="KW-0378">Hydrolase</keyword>
<comment type="similarity">
    <text evidence="1 4">Belongs to the glycosyl hydrolase 3 family.</text>
</comment>
<dbReference type="InterPro" id="IPR002772">
    <property type="entry name" value="Glyco_hydro_3_C"/>
</dbReference>
<keyword evidence="3" id="KW-0119">Carbohydrate metabolism</keyword>
<dbReference type="Pfam" id="PF14310">
    <property type="entry name" value="Fn3-like"/>
    <property type="match status" value="1"/>
</dbReference>
<dbReference type="Gene3D" id="2.60.40.10">
    <property type="entry name" value="Immunoglobulins"/>
    <property type="match status" value="1"/>
</dbReference>
<dbReference type="SUPFAM" id="SSF52279">
    <property type="entry name" value="Beta-D-glucan exohydrolase, C-terminal domain"/>
    <property type="match status" value="1"/>
</dbReference>
<dbReference type="EMBL" id="DVHM01000005">
    <property type="protein sequence ID" value="HIR69685.1"/>
    <property type="molecule type" value="Genomic_DNA"/>
</dbReference>
<dbReference type="GO" id="GO:0004553">
    <property type="term" value="F:hydrolase activity, hydrolyzing O-glycosyl compounds"/>
    <property type="evidence" value="ECO:0007669"/>
    <property type="project" value="InterPro"/>
</dbReference>
<dbReference type="Gene3D" id="3.20.20.300">
    <property type="entry name" value="Glycoside hydrolase, family 3, N-terminal domain"/>
    <property type="match status" value="1"/>
</dbReference>
<dbReference type="PANTHER" id="PTHR42715:SF10">
    <property type="entry name" value="BETA-GLUCOSIDASE"/>
    <property type="match status" value="1"/>
</dbReference>
<dbReference type="PROSITE" id="PS00775">
    <property type="entry name" value="GLYCOSYL_HYDROL_F3"/>
    <property type="match status" value="1"/>
</dbReference>
<dbReference type="SUPFAM" id="SSF51445">
    <property type="entry name" value="(Trans)glycosidases"/>
    <property type="match status" value="1"/>
</dbReference>
<dbReference type="Gene3D" id="3.40.50.1700">
    <property type="entry name" value="Glycoside hydrolase family 3 C-terminal domain"/>
    <property type="match status" value="1"/>
</dbReference>
<dbReference type="InterPro" id="IPR036881">
    <property type="entry name" value="Glyco_hydro_3_C_sf"/>
</dbReference>
<sequence length="946" mass="103672">MSKYSMADYAAKAREAVAEGIVLLRNENGVLPLAAGTRVAVFGRSQFNYYKSGTGSGGLVNTAYVTGILDALEADEDLEVDQGVKSIYEEWLKEHPFDAGSGWASEPWHQEEMPLAAWMLRQARESTDTAIVVIGRTAGEDQDNKAEAGSYYLTDTEEEMIELVCDAFDRTIVLLNVGNIIDMRWVRRYGPSAVAYVWQGGQEGGNGVLDVLKGTVNPSGKLPDTIPWNINDIPSTAGFGDPHKAVYSEDIYVGYRYFETFAKDQVQYPFGFGLSYTTFSMETTNLRTETMTRKGVTVTVKVKNTGDVPGKEVVQVYAAAPQGKLGKAARSLCGFAKTKLLVPGESQEIVIGVPAYALASYDDAGVTGHKSAYVLEAGTYDFYVGSDVRSAVKAGSAQLKRLTVIEQLTEAMAPIEEFNVIHPLEESSADGEETTCSVQLVPVSTATVDVQQRIQEHLPKTLRRTGDKGYKLSDVADGKITMEEFILQFSDEDLTALVRGEGMCSPKVTPGIAGAIGGVTEHLQHFGLPVAGVSDGPSGIRMDCGTLAFAMPNGTLLASTFNEELSTELYEWEGLELRKNKIDSLLGPGMNIHRNPLNGRNFEYFSEDPLLTGKMAAAQLRGMHKYNVTGTIKHFACNNQETNRHGVEAVVSERALREIYLKGFEIAVKEGGAYSIMTSYNPVNGYWTASNYDLLTTILRGEWGYTGIVMTDWWAKGNFLPGEKGELINTAAKARAQNDLNMVNPDASDKKCDNALEAMKAKKVTRGEYQRCAMNICNYLLRTPAFDRMLHGDSKLDQDLSDFRFEGGEVVTKTLEWAIGDEGKGSLDGKLLDNTKGGLNLISTSVKERGIYELSITCRASAGEEEVAQIPVTVFRDKDLIGTVTITGADKKWKTYKIENLPPVFNNSFYLKLYFAQGGMEVKEVTMKMTVSMEEKIKEAMAAMSQ</sequence>
<dbReference type="SMART" id="SM01217">
    <property type="entry name" value="Fn3_like"/>
    <property type="match status" value="1"/>
</dbReference>
<evidence type="ECO:0000256" key="3">
    <source>
        <dbReference type="ARBA" id="ARBA00023277"/>
    </source>
</evidence>
<protein>
    <submittedName>
        <fullName evidence="6">Glycoside hydrolase family 3 protein</fullName>
    </submittedName>
</protein>
<dbReference type="InterPro" id="IPR026891">
    <property type="entry name" value="Fn3-like"/>
</dbReference>
<dbReference type="InterPro" id="IPR050288">
    <property type="entry name" value="Cellulose_deg_GH3"/>
</dbReference>
<dbReference type="Pfam" id="PF00933">
    <property type="entry name" value="Glyco_hydro_3"/>
    <property type="match status" value="1"/>
</dbReference>
<organism evidence="6 7">
    <name type="scientific">Candidatus Pullilachnospira gallistercoris</name>
    <dbReference type="NCBI Taxonomy" id="2840911"/>
    <lineage>
        <taxon>Bacteria</taxon>
        <taxon>Bacillati</taxon>
        <taxon>Bacillota</taxon>
        <taxon>Clostridia</taxon>
        <taxon>Lachnospirales</taxon>
        <taxon>Lachnospiraceae</taxon>
        <taxon>Lachnospiraceae incertae sedis</taxon>
        <taxon>Candidatus Pullilachnospira</taxon>
    </lineage>
</organism>